<comment type="caution">
    <text evidence="2">The sequence shown here is derived from an EMBL/GenBank/DDBJ whole genome shotgun (WGS) entry which is preliminary data.</text>
</comment>
<evidence type="ECO:0000313" key="3">
    <source>
        <dbReference type="Proteomes" id="UP000665561"/>
    </source>
</evidence>
<keyword evidence="3" id="KW-1185">Reference proteome</keyword>
<dbReference type="EMBL" id="JAAAMV010000005">
    <property type="protein sequence ID" value="NBD24274.1"/>
    <property type="molecule type" value="Genomic_DNA"/>
</dbReference>
<keyword evidence="1" id="KW-0812">Transmembrane</keyword>
<dbReference type="Pfam" id="PF10823">
    <property type="entry name" value="DUF2568"/>
    <property type="match status" value="1"/>
</dbReference>
<dbReference type="InterPro" id="IPR021214">
    <property type="entry name" value="DUF2568"/>
</dbReference>
<gene>
    <name evidence="2" type="ORF">GT019_10360</name>
</gene>
<feature type="transmembrane region" description="Helical" evidence="1">
    <location>
        <begin position="65"/>
        <end position="83"/>
    </location>
</feature>
<keyword evidence="1" id="KW-1133">Transmembrane helix</keyword>
<evidence type="ECO:0000313" key="2">
    <source>
        <dbReference type="EMBL" id="NBD24274.1"/>
    </source>
</evidence>
<sequence length="109" mass="11866">MILIDLIFFLLELCALAAFCYWGFHLKGAEHWVRALTGIGSPVLVAVLWGTFIAPKASIPVSASIRFVLQLIVFGSAAAVLYLSGQHKLATLFLLVAIVEVVLSRALKR</sequence>
<evidence type="ECO:0000256" key="1">
    <source>
        <dbReference type="SAM" id="Phobius"/>
    </source>
</evidence>
<keyword evidence="1" id="KW-0472">Membrane</keyword>
<reference evidence="2 3" key="1">
    <citation type="submission" date="2020-01" db="EMBL/GenBank/DDBJ databases">
        <title>Paenibacillus soybeanensis sp. nov. isolated from the nodules of soybean (Glycine max(L.) Merr).</title>
        <authorList>
            <person name="Wang H."/>
        </authorList>
    </citation>
    <scope>NUCLEOTIDE SEQUENCE [LARGE SCALE GENOMIC DNA]</scope>
    <source>
        <strain evidence="2 3">T1</strain>
    </source>
</reference>
<dbReference type="RefSeq" id="WP_161743071.1">
    <property type="nucleotide sequence ID" value="NZ_JAAAMV010000005.1"/>
</dbReference>
<feature type="transmembrane region" description="Helical" evidence="1">
    <location>
        <begin position="32"/>
        <end position="53"/>
    </location>
</feature>
<name>A0ABW9XNS1_9BACL</name>
<dbReference type="Proteomes" id="UP000665561">
    <property type="component" value="Unassembled WGS sequence"/>
</dbReference>
<protein>
    <submittedName>
        <fullName evidence="2">DUF2568 domain-containing protein</fullName>
    </submittedName>
</protein>
<feature type="transmembrane region" description="Helical" evidence="1">
    <location>
        <begin position="89"/>
        <end position="107"/>
    </location>
</feature>
<organism evidence="2 3">
    <name type="scientific">Paenibacillus glycinis</name>
    <dbReference type="NCBI Taxonomy" id="2697035"/>
    <lineage>
        <taxon>Bacteria</taxon>
        <taxon>Bacillati</taxon>
        <taxon>Bacillota</taxon>
        <taxon>Bacilli</taxon>
        <taxon>Bacillales</taxon>
        <taxon>Paenibacillaceae</taxon>
        <taxon>Paenibacillus</taxon>
    </lineage>
</organism>
<feature type="transmembrane region" description="Helical" evidence="1">
    <location>
        <begin position="7"/>
        <end position="26"/>
    </location>
</feature>
<proteinExistence type="predicted"/>
<accession>A0ABW9XNS1</accession>